<keyword evidence="3" id="KW-1185">Reference proteome</keyword>
<dbReference type="CDD" id="cd00167">
    <property type="entry name" value="SANT"/>
    <property type="match status" value="1"/>
</dbReference>
<dbReference type="GO" id="GO:0006357">
    <property type="term" value="P:regulation of transcription by RNA polymerase II"/>
    <property type="evidence" value="ECO:0007669"/>
    <property type="project" value="TreeGrafter"/>
</dbReference>
<organism evidence="2 3">
    <name type="scientific">Hibiscus syriacus</name>
    <name type="common">Rose of Sharon</name>
    <dbReference type="NCBI Taxonomy" id="106335"/>
    <lineage>
        <taxon>Eukaryota</taxon>
        <taxon>Viridiplantae</taxon>
        <taxon>Streptophyta</taxon>
        <taxon>Embryophyta</taxon>
        <taxon>Tracheophyta</taxon>
        <taxon>Spermatophyta</taxon>
        <taxon>Magnoliopsida</taxon>
        <taxon>eudicotyledons</taxon>
        <taxon>Gunneridae</taxon>
        <taxon>Pentapetalae</taxon>
        <taxon>rosids</taxon>
        <taxon>malvids</taxon>
        <taxon>Malvales</taxon>
        <taxon>Malvaceae</taxon>
        <taxon>Malvoideae</taxon>
        <taxon>Hibiscus</taxon>
    </lineage>
</organism>
<dbReference type="GO" id="GO:0005654">
    <property type="term" value="C:nucleoplasm"/>
    <property type="evidence" value="ECO:0007669"/>
    <property type="project" value="TreeGrafter"/>
</dbReference>
<dbReference type="GO" id="GO:0006351">
    <property type="term" value="P:DNA-templated transcription"/>
    <property type="evidence" value="ECO:0007669"/>
    <property type="project" value="InterPro"/>
</dbReference>
<evidence type="ECO:0000259" key="1">
    <source>
        <dbReference type="SMART" id="SM00717"/>
    </source>
</evidence>
<dbReference type="EMBL" id="VEPZ02001331">
    <property type="protein sequence ID" value="KAE8679290.1"/>
    <property type="molecule type" value="Genomic_DNA"/>
</dbReference>
<dbReference type="SMART" id="SM00717">
    <property type="entry name" value="SANT"/>
    <property type="match status" value="1"/>
</dbReference>
<dbReference type="Pfam" id="PF00249">
    <property type="entry name" value="Myb_DNA-binding"/>
    <property type="match status" value="1"/>
</dbReference>
<dbReference type="AlphaFoldDB" id="A0A6A2Y588"/>
<dbReference type="PANTHER" id="PTHR21689:SF5">
    <property type="entry name" value="PROTEIN ALWAYS EARLY 1-RELATED"/>
    <property type="match status" value="1"/>
</dbReference>
<dbReference type="GO" id="GO:0003677">
    <property type="term" value="F:DNA binding"/>
    <property type="evidence" value="ECO:0007669"/>
    <property type="project" value="TreeGrafter"/>
</dbReference>
<dbReference type="PANTHER" id="PTHR21689">
    <property type="entry name" value="LIN-9"/>
    <property type="match status" value="1"/>
</dbReference>
<evidence type="ECO:0000313" key="2">
    <source>
        <dbReference type="EMBL" id="KAE8679290.1"/>
    </source>
</evidence>
<dbReference type="InterPro" id="IPR009057">
    <property type="entry name" value="Homeodomain-like_sf"/>
</dbReference>
<dbReference type="Proteomes" id="UP000436088">
    <property type="component" value="Unassembled WGS sequence"/>
</dbReference>
<dbReference type="InterPro" id="IPR001005">
    <property type="entry name" value="SANT/Myb"/>
</dbReference>
<dbReference type="GO" id="GO:0051726">
    <property type="term" value="P:regulation of cell cycle"/>
    <property type="evidence" value="ECO:0007669"/>
    <property type="project" value="TreeGrafter"/>
</dbReference>
<sequence>MSSLLLKKLEIQEKKKLFDKLGSPWSKAEIERFYKVYRAYGKDWKKVSAVVRNRSTEMVEAVYSMNRAYLSLPDGVASVIGLIAMMTDHYSVLGGSDVERENNEPSKIPRQAQKHKRVKAHCDSSKEDFSCPNQLHLVRDACLCWKE</sequence>
<name>A0A6A2Y588_HIBSY</name>
<dbReference type="Gene3D" id="1.20.58.1880">
    <property type="match status" value="1"/>
</dbReference>
<evidence type="ECO:0000313" key="3">
    <source>
        <dbReference type="Proteomes" id="UP000436088"/>
    </source>
</evidence>
<protein>
    <submittedName>
        <fullName evidence="2">Cytochrome P450</fullName>
    </submittedName>
</protein>
<comment type="caution">
    <text evidence="2">The sequence shown here is derived from an EMBL/GenBank/DDBJ whole genome shotgun (WGS) entry which is preliminary data.</text>
</comment>
<gene>
    <name evidence="2" type="ORF">F3Y22_tig00111402pilonHSYRG01146</name>
</gene>
<reference evidence="2" key="1">
    <citation type="submission" date="2019-09" db="EMBL/GenBank/DDBJ databases">
        <title>Draft genome information of white flower Hibiscus syriacus.</title>
        <authorList>
            <person name="Kim Y.-M."/>
        </authorList>
    </citation>
    <scope>NUCLEOTIDE SEQUENCE [LARGE SCALE GENOMIC DNA]</scope>
    <source>
        <strain evidence="2">YM2019G1</strain>
    </source>
</reference>
<feature type="domain" description="Myb-like" evidence="1">
    <location>
        <begin position="21"/>
        <end position="69"/>
    </location>
</feature>
<dbReference type="InterPro" id="IPR010561">
    <property type="entry name" value="LIN-9/ALY1"/>
</dbReference>
<dbReference type="GO" id="GO:0017053">
    <property type="term" value="C:transcription repressor complex"/>
    <property type="evidence" value="ECO:0007669"/>
    <property type="project" value="InterPro"/>
</dbReference>
<accession>A0A6A2Y588</accession>
<dbReference type="SUPFAM" id="SSF46689">
    <property type="entry name" value="Homeodomain-like"/>
    <property type="match status" value="1"/>
</dbReference>
<proteinExistence type="predicted"/>